<sequence length="296" mass="32593">MSAHPPRVNDSRLLKGRADYFFTTKACARGEVAAFACMLLDHGPAVAIGGFLRDLLLAGNRAFKSDVDFVVDPRSMPAFERAVERLGAKVNKFGGYGIALDRWKVDVWPLERTWAAVNGHVPVATLHDLVDVTFFDWDAVLYSVDEQRLIAKSCYFDRVRRRVIDINLEPNPNPLGNAVRALRYAYKWEAAIGTRLAQHVARQIRDNGWGRMMASERGSFTNPMLADLDGAAIARMLQRCVETGSGPVSLPLAPVQQALPLGDTASVNPPRPARPRPRPAMPRKRPVASASALLAV</sequence>
<gene>
    <name evidence="2" type="ORF">QO001_002365</name>
</gene>
<organism evidence="2 3">
    <name type="scientific">Methylobacterium brachiatum</name>
    <dbReference type="NCBI Taxonomy" id="269660"/>
    <lineage>
        <taxon>Bacteria</taxon>
        <taxon>Pseudomonadati</taxon>
        <taxon>Pseudomonadota</taxon>
        <taxon>Alphaproteobacteria</taxon>
        <taxon>Hyphomicrobiales</taxon>
        <taxon>Methylobacteriaceae</taxon>
        <taxon>Methylobacterium</taxon>
    </lineage>
</organism>
<reference evidence="2" key="1">
    <citation type="submission" date="2023-07" db="EMBL/GenBank/DDBJ databases">
        <title>Genomic Encyclopedia of Type Strains, Phase IV (KMG-IV): sequencing the most valuable type-strain genomes for metagenomic binning, comparative biology and taxonomic classification.</title>
        <authorList>
            <person name="Goeker M."/>
        </authorList>
    </citation>
    <scope>NUCLEOTIDE SEQUENCE</scope>
    <source>
        <strain evidence="2">DSM 19569</strain>
    </source>
</reference>
<proteinExistence type="predicted"/>
<evidence type="ECO:0000313" key="2">
    <source>
        <dbReference type="EMBL" id="MDQ0543439.1"/>
    </source>
</evidence>
<name>A0AAJ1TR65_9HYPH</name>
<dbReference type="Proteomes" id="UP001223420">
    <property type="component" value="Unassembled WGS sequence"/>
</dbReference>
<evidence type="ECO:0008006" key="4">
    <source>
        <dbReference type="Google" id="ProtNLM"/>
    </source>
</evidence>
<comment type="caution">
    <text evidence="2">The sequence shown here is derived from an EMBL/GenBank/DDBJ whole genome shotgun (WGS) entry which is preliminary data.</text>
</comment>
<feature type="region of interest" description="Disordered" evidence="1">
    <location>
        <begin position="260"/>
        <end position="296"/>
    </location>
</feature>
<evidence type="ECO:0000313" key="3">
    <source>
        <dbReference type="Proteomes" id="UP001223420"/>
    </source>
</evidence>
<dbReference type="EMBL" id="JAUSWL010000003">
    <property type="protein sequence ID" value="MDQ0543439.1"/>
    <property type="molecule type" value="Genomic_DNA"/>
</dbReference>
<accession>A0AAJ1TR65</accession>
<dbReference type="RefSeq" id="WP_066925659.1">
    <property type="nucleotide sequence ID" value="NZ_JAJALK010000004.1"/>
</dbReference>
<dbReference type="AlphaFoldDB" id="A0AAJ1TR65"/>
<protein>
    <recommendedName>
        <fullName evidence="4">Poly A polymerase head domain-containing protein</fullName>
    </recommendedName>
</protein>
<evidence type="ECO:0000256" key="1">
    <source>
        <dbReference type="SAM" id="MobiDB-lite"/>
    </source>
</evidence>
<feature type="compositionally biased region" description="Basic residues" evidence="1">
    <location>
        <begin position="273"/>
        <end position="286"/>
    </location>
</feature>